<organism evidence="1">
    <name type="scientific">viral metagenome</name>
    <dbReference type="NCBI Taxonomy" id="1070528"/>
    <lineage>
        <taxon>unclassified sequences</taxon>
        <taxon>metagenomes</taxon>
        <taxon>organismal metagenomes</taxon>
    </lineage>
</organism>
<evidence type="ECO:0000313" key="1">
    <source>
        <dbReference type="EMBL" id="QHU05055.1"/>
    </source>
</evidence>
<dbReference type="AlphaFoldDB" id="A0A6C0JGZ8"/>
<reference evidence="1" key="1">
    <citation type="journal article" date="2020" name="Nature">
        <title>Giant virus diversity and host interactions through global metagenomics.</title>
        <authorList>
            <person name="Schulz F."/>
            <person name="Roux S."/>
            <person name="Paez-Espino D."/>
            <person name="Jungbluth S."/>
            <person name="Walsh D.A."/>
            <person name="Denef V.J."/>
            <person name="McMahon K.D."/>
            <person name="Konstantinidis K.T."/>
            <person name="Eloe-Fadrosh E.A."/>
            <person name="Kyrpides N.C."/>
            <person name="Woyke T."/>
        </authorList>
    </citation>
    <scope>NUCLEOTIDE SEQUENCE</scope>
    <source>
        <strain evidence="1">GVMAG-M-3300027708-5</strain>
    </source>
</reference>
<name>A0A6C0JGZ8_9ZZZZ</name>
<sequence length="287" mass="33699">MTWQILDAKSNEMRWGRPDYFGRLFDWIIPFKGIIKNKEIPETIYIKTDYLPRFVNEILPDISSEFILISNCSDYSPYVNFKKEHDIIVESPHLKLWYCRNNLSIHPKMRCIPGGLDSMPEHVVSNLLSKRPNVVKHASNKILCLWRNRDYNDCGKEFITRDKTKEFVLTRPDIFDWIGESMDQNAFHDLLSKYKYVLCPVGNGVDPCPKLFEAIILKTIPIIIRTINTRDIYSNELPAIMVDDFAEILEPGFLEKKYAEIEPIIRDDKIMEKLTCEYWANKIKNGK</sequence>
<proteinExistence type="predicted"/>
<accession>A0A6C0JGZ8</accession>
<protein>
    <recommendedName>
        <fullName evidence="2">Exostosin GT47 domain-containing protein</fullName>
    </recommendedName>
</protein>
<dbReference type="EMBL" id="MN740406">
    <property type="protein sequence ID" value="QHU05055.1"/>
    <property type="molecule type" value="Genomic_DNA"/>
</dbReference>
<evidence type="ECO:0008006" key="2">
    <source>
        <dbReference type="Google" id="ProtNLM"/>
    </source>
</evidence>